<dbReference type="NCBIfam" id="TIGR03991">
    <property type="entry name" value="alt_bact_glmU"/>
    <property type="match status" value="1"/>
</dbReference>
<evidence type="ECO:0000313" key="3">
    <source>
        <dbReference type="EMBL" id="WEK34466.1"/>
    </source>
</evidence>
<dbReference type="AlphaFoldDB" id="A0AAJ5WM40"/>
<organism evidence="3 4">
    <name type="scientific">Candidatus Pseudobacter hemicellulosilyticus</name>
    <dbReference type="NCBI Taxonomy" id="3121375"/>
    <lineage>
        <taxon>Bacteria</taxon>
        <taxon>Pseudomonadati</taxon>
        <taxon>Bacteroidota</taxon>
        <taxon>Chitinophagia</taxon>
        <taxon>Chitinophagales</taxon>
        <taxon>Chitinophagaceae</taxon>
        <taxon>Pseudobacter</taxon>
    </lineage>
</organism>
<dbReference type="GO" id="GO:0016779">
    <property type="term" value="F:nucleotidyltransferase activity"/>
    <property type="evidence" value="ECO:0007669"/>
    <property type="project" value="UniProtKB-ARBA"/>
</dbReference>
<dbReference type="Gene3D" id="2.160.10.10">
    <property type="entry name" value="Hexapeptide repeat proteins"/>
    <property type="match status" value="1"/>
</dbReference>
<reference evidence="3" key="1">
    <citation type="submission" date="2023-03" db="EMBL/GenBank/DDBJ databases">
        <title>Andean soil-derived lignocellulolytic bacterial consortium as a source of novel taxa and putative plastic-active enzymes.</title>
        <authorList>
            <person name="Diaz-Garcia L."/>
            <person name="Chuvochina M."/>
            <person name="Feuerriegel G."/>
            <person name="Bunk B."/>
            <person name="Sproer C."/>
            <person name="Streit W.R."/>
            <person name="Rodriguez L.M."/>
            <person name="Overmann J."/>
            <person name="Jimenez D.J."/>
        </authorList>
    </citation>
    <scope>NUCLEOTIDE SEQUENCE</scope>
    <source>
        <strain evidence="3">MAG 7</strain>
    </source>
</reference>
<accession>A0AAJ5WM40</accession>
<dbReference type="GO" id="GO:0016746">
    <property type="term" value="F:acyltransferase activity"/>
    <property type="evidence" value="ECO:0007669"/>
    <property type="project" value="UniProtKB-KW"/>
</dbReference>
<dbReference type="Proteomes" id="UP001220610">
    <property type="component" value="Chromosome"/>
</dbReference>
<keyword evidence="1 3" id="KW-0808">Transferase</keyword>
<dbReference type="SUPFAM" id="SSF51161">
    <property type="entry name" value="Trimeric LpxA-like enzymes"/>
    <property type="match status" value="1"/>
</dbReference>
<dbReference type="InterPro" id="IPR023917">
    <property type="entry name" value="Bifunctiontional_GlmU_bac-type"/>
</dbReference>
<name>A0AAJ5WM40_9BACT</name>
<dbReference type="Pfam" id="PF13562">
    <property type="entry name" value="NTP_transf_4"/>
    <property type="match status" value="2"/>
</dbReference>
<evidence type="ECO:0000256" key="2">
    <source>
        <dbReference type="ARBA" id="ARBA00023315"/>
    </source>
</evidence>
<dbReference type="PANTHER" id="PTHR43584:SF8">
    <property type="entry name" value="N-ACETYLMURAMATE ALPHA-1-PHOSPHATE URIDYLYLTRANSFERASE"/>
    <property type="match status" value="1"/>
</dbReference>
<protein>
    <submittedName>
        <fullName evidence="3">Sugar nucleotidyl transferase</fullName>
    </submittedName>
</protein>
<evidence type="ECO:0000256" key="1">
    <source>
        <dbReference type="ARBA" id="ARBA00022679"/>
    </source>
</evidence>
<dbReference type="PANTHER" id="PTHR43584">
    <property type="entry name" value="NUCLEOTIDYL TRANSFERASE"/>
    <property type="match status" value="1"/>
</dbReference>
<proteinExistence type="predicted"/>
<dbReference type="EMBL" id="CP119311">
    <property type="protein sequence ID" value="WEK34466.1"/>
    <property type="molecule type" value="Genomic_DNA"/>
</dbReference>
<dbReference type="InterPro" id="IPR011004">
    <property type="entry name" value="Trimer_LpxA-like_sf"/>
</dbReference>
<evidence type="ECO:0000313" key="4">
    <source>
        <dbReference type="Proteomes" id="UP001220610"/>
    </source>
</evidence>
<dbReference type="InterPro" id="IPR050065">
    <property type="entry name" value="GlmU-like"/>
</dbReference>
<sequence>MKPVYLTDKEVRDHLFPFSPLHHVADFRIGILTIREKWEALLGQPVNLLPETDQPDLSLATLFAANILPSRQFIESLQSGEATPARDPDWESVRIIQYPWHIFQWNDWALREDFQLLSSGRISQPIPESVQATNAREIFIEEGAKLGHCFLNASTGPIYIGKNAEIMEGTLIRGPFAACEGAVVKMGTKIYGATTLGPYSVVGGELKNCVFFGYSNKAHDGYLGDAVIGEWCNLGAGTSNSNLKNNGSEVKVWHQHSKDYIRAGIKCGLLMGDYSRCAINTSFNTGTVVGVCANIFGEGLPPKYVPSFTWGNKGLTKYEFEKALADIANWKKFKHRELTDSEVNQLKHIFDLG</sequence>
<gene>
    <name evidence="3" type="ORF">P0Y53_18420</name>
</gene>
<keyword evidence="2" id="KW-0012">Acyltransferase</keyword>